<dbReference type="InterPro" id="IPR036514">
    <property type="entry name" value="SGNH_hydro_sf"/>
</dbReference>
<protein>
    <recommendedName>
        <fullName evidence="1">SGNH hydrolase-type esterase domain-containing protein</fullName>
    </recommendedName>
</protein>
<dbReference type="RefSeq" id="WP_344202943.1">
    <property type="nucleotide sequence ID" value="NZ_BAAAME010000005.1"/>
</dbReference>
<comment type="caution">
    <text evidence="2">The sequence shown here is derived from an EMBL/GenBank/DDBJ whole genome shotgun (WGS) entry which is preliminary data.</text>
</comment>
<dbReference type="Pfam" id="PF13472">
    <property type="entry name" value="Lipase_GDSL_2"/>
    <property type="match status" value="1"/>
</dbReference>
<feature type="domain" description="SGNH hydrolase-type esterase" evidence="1">
    <location>
        <begin position="29"/>
        <end position="244"/>
    </location>
</feature>
<accession>A0ABP4W803</accession>
<evidence type="ECO:0000313" key="2">
    <source>
        <dbReference type="EMBL" id="GAA1747361.1"/>
    </source>
</evidence>
<dbReference type="SUPFAM" id="SSF52266">
    <property type="entry name" value="SGNH hydrolase"/>
    <property type="match status" value="1"/>
</dbReference>
<reference evidence="3" key="1">
    <citation type="journal article" date="2019" name="Int. J. Syst. Evol. Microbiol.">
        <title>The Global Catalogue of Microorganisms (GCM) 10K type strain sequencing project: providing services to taxonomists for standard genome sequencing and annotation.</title>
        <authorList>
            <consortium name="The Broad Institute Genomics Platform"/>
            <consortium name="The Broad Institute Genome Sequencing Center for Infectious Disease"/>
            <person name="Wu L."/>
            <person name="Ma J."/>
        </authorList>
    </citation>
    <scope>NUCLEOTIDE SEQUENCE [LARGE SCALE GENOMIC DNA]</scope>
    <source>
        <strain evidence="3">JCM 13518</strain>
    </source>
</reference>
<proteinExistence type="predicted"/>
<evidence type="ECO:0000259" key="1">
    <source>
        <dbReference type="Pfam" id="PF13472"/>
    </source>
</evidence>
<evidence type="ECO:0000313" key="3">
    <source>
        <dbReference type="Proteomes" id="UP001501057"/>
    </source>
</evidence>
<dbReference type="Proteomes" id="UP001501057">
    <property type="component" value="Unassembled WGS sequence"/>
</dbReference>
<organism evidence="2 3">
    <name type="scientific">Aeromicrobium alkaliterrae</name>
    <dbReference type="NCBI Taxonomy" id="302168"/>
    <lineage>
        <taxon>Bacteria</taxon>
        <taxon>Bacillati</taxon>
        <taxon>Actinomycetota</taxon>
        <taxon>Actinomycetes</taxon>
        <taxon>Propionibacteriales</taxon>
        <taxon>Nocardioidaceae</taxon>
        <taxon>Aeromicrobium</taxon>
    </lineage>
</organism>
<name>A0ABP4W803_9ACTN</name>
<sequence>MTTPVPLRVLVKGASTVNFTSWMGGPRTDFTFPRVIEEQLLAAGVACEVRQVTMAAERAKTLLPSWQREVLDFSPDVIVLVYGHAETIHLFAPRVLERHVNSLKARPGRVRQAYRRLFLRPAWKLLVRLQAAVDARLGHRFRRRMPRKVAAEVEAYVRQVQTAASPLVFCFEILPPASKAADWFPGMTARVHAVNDAMRAMVARVDRETVRYFDVTPVVTAAVGSDAVAATPDGFHYSPAIHRAVGESLATEILVWAETQPHLGPARD</sequence>
<dbReference type="EMBL" id="BAAAME010000005">
    <property type="protein sequence ID" value="GAA1747361.1"/>
    <property type="molecule type" value="Genomic_DNA"/>
</dbReference>
<keyword evidence="3" id="KW-1185">Reference proteome</keyword>
<dbReference type="Gene3D" id="3.40.50.1110">
    <property type="entry name" value="SGNH hydrolase"/>
    <property type="match status" value="1"/>
</dbReference>
<dbReference type="InterPro" id="IPR013830">
    <property type="entry name" value="SGNH_hydro"/>
</dbReference>
<gene>
    <name evidence="2" type="ORF">GCM10009710_29300</name>
</gene>